<dbReference type="InterPro" id="IPR050428">
    <property type="entry name" value="TCS_sensor_his_kinase"/>
</dbReference>
<dbReference type="PRINTS" id="PR00344">
    <property type="entry name" value="BCTRLSENSOR"/>
</dbReference>
<evidence type="ECO:0000259" key="11">
    <source>
        <dbReference type="PROSITE" id="PS50109"/>
    </source>
</evidence>
<evidence type="ECO:0000259" key="12">
    <source>
        <dbReference type="PROSITE" id="PS50885"/>
    </source>
</evidence>
<dbReference type="InterPro" id="IPR005467">
    <property type="entry name" value="His_kinase_dom"/>
</dbReference>
<proteinExistence type="predicted"/>
<dbReference type="CDD" id="cd00082">
    <property type="entry name" value="HisKA"/>
    <property type="match status" value="1"/>
</dbReference>
<dbReference type="SMART" id="SM00387">
    <property type="entry name" value="HATPase_c"/>
    <property type="match status" value="1"/>
</dbReference>
<dbReference type="AlphaFoldDB" id="A0A5B9VYB4"/>
<dbReference type="Gene3D" id="6.10.340.10">
    <property type="match status" value="1"/>
</dbReference>
<dbReference type="PANTHER" id="PTHR45436:SF5">
    <property type="entry name" value="SENSOR HISTIDINE KINASE TRCS"/>
    <property type="match status" value="1"/>
</dbReference>
<dbReference type="EC" id="2.7.13.3" evidence="3"/>
<dbReference type="OrthoDB" id="9786919at2"/>
<dbReference type="InterPro" id="IPR036890">
    <property type="entry name" value="HATPase_C_sf"/>
</dbReference>
<dbReference type="PANTHER" id="PTHR45436">
    <property type="entry name" value="SENSOR HISTIDINE KINASE YKOH"/>
    <property type="match status" value="1"/>
</dbReference>
<keyword evidence="14" id="KW-1185">Reference proteome</keyword>
<name>A0A5B9VYB4_9BACT</name>
<feature type="domain" description="Histidine kinase" evidence="11">
    <location>
        <begin position="264"/>
        <end position="478"/>
    </location>
</feature>
<dbReference type="InterPro" id="IPR036097">
    <property type="entry name" value="HisK_dim/P_sf"/>
</dbReference>
<dbReference type="KEGG" id="agv:OJF2_18670"/>
<evidence type="ECO:0000256" key="10">
    <source>
        <dbReference type="ARBA" id="ARBA00023136"/>
    </source>
</evidence>
<dbReference type="SUPFAM" id="SSF47384">
    <property type="entry name" value="Homodimeric domain of signal transducing histidine kinase"/>
    <property type="match status" value="1"/>
</dbReference>
<comment type="subcellular location">
    <subcellularLocation>
        <location evidence="2">Membrane</location>
    </subcellularLocation>
</comment>
<gene>
    <name evidence="13" type="primary">cusS_1</name>
    <name evidence="13" type="ORF">OJF2_18670</name>
</gene>
<dbReference type="RefSeq" id="WP_148593187.1">
    <property type="nucleotide sequence ID" value="NZ_CP042997.1"/>
</dbReference>
<dbReference type="Proteomes" id="UP000324233">
    <property type="component" value="Chromosome"/>
</dbReference>
<dbReference type="EMBL" id="CP042997">
    <property type="protein sequence ID" value="QEH33366.1"/>
    <property type="molecule type" value="Genomic_DNA"/>
</dbReference>
<dbReference type="PROSITE" id="PS51257">
    <property type="entry name" value="PROKAR_LIPOPROTEIN"/>
    <property type="match status" value="1"/>
</dbReference>
<keyword evidence="10" id="KW-0472">Membrane</keyword>
<evidence type="ECO:0000256" key="4">
    <source>
        <dbReference type="ARBA" id="ARBA00022553"/>
    </source>
</evidence>
<dbReference type="InterPro" id="IPR003660">
    <property type="entry name" value="HAMP_dom"/>
</dbReference>
<dbReference type="GO" id="GO:0000155">
    <property type="term" value="F:phosphorelay sensor kinase activity"/>
    <property type="evidence" value="ECO:0007669"/>
    <property type="project" value="InterPro"/>
</dbReference>
<dbReference type="Pfam" id="PF00512">
    <property type="entry name" value="HisKA"/>
    <property type="match status" value="1"/>
</dbReference>
<keyword evidence="4" id="KW-0597">Phosphoprotein</keyword>
<evidence type="ECO:0000313" key="14">
    <source>
        <dbReference type="Proteomes" id="UP000324233"/>
    </source>
</evidence>
<dbReference type="PROSITE" id="PS50885">
    <property type="entry name" value="HAMP"/>
    <property type="match status" value="1"/>
</dbReference>
<dbReference type="SMART" id="SM00388">
    <property type="entry name" value="HisKA"/>
    <property type="match status" value="1"/>
</dbReference>
<dbReference type="InterPro" id="IPR003661">
    <property type="entry name" value="HisK_dim/P_dom"/>
</dbReference>
<evidence type="ECO:0000256" key="7">
    <source>
        <dbReference type="ARBA" id="ARBA00022777"/>
    </source>
</evidence>
<evidence type="ECO:0000256" key="5">
    <source>
        <dbReference type="ARBA" id="ARBA00022679"/>
    </source>
</evidence>
<evidence type="ECO:0000256" key="3">
    <source>
        <dbReference type="ARBA" id="ARBA00012438"/>
    </source>
</evidence>
<dbReference type="PROSITE" id="PS50109">
    <property type="entry name" value="HIS_KIN"/>
    <property type="match status" value="1"/>
</dbReference>
<dbReference type="GO" id="GO:0005886">
    <property type="term" value="C:plasma membrane"/>
    <property type="evidence" value="ECO:0007669"/>
    <property type="project" value="TreeGrafter"/>
</dbReference>
<keyword evidence="6" id="KW-0812">Transmembrane</keyword>
<protein>
    <recommendedName>
        <fullName evidence="3">histidine kinase</fullName>
        <ecNumber evidence="3">2.7.13.3</ecNumber>
    </recommendedName>
</protein>
<dbReference type="CDD" id="cd00075">
    <property type="entry name" value="HATPase"/>
    <property type="match status" value="1"/>
</dbReference>
<accession>A0A5B9VYB4</accession>
<keyword evidence="9" id="KW-0902">Two-component regulatory system</keyword>
<comment type="catalytic activity">
    <reaction evidence="1">
        <text>ATP + protein L-histidine = ADP + protein N-phospho-L-histidine.</text>
        <dbReference type="EC" id="2.7.13.3"/>
    </reaction>
</comment>
<evidence type="ECO:0000256" key="6">
    <source>
        <dbReference type="ARBA" id="ARBA00022692"/>
    </source>
</evidence>
<dbReference type="InterPro" id="IPR003594">
    <property type="entry name" value="HATPase_dom"/>
</dbReference>
<keyword evidence="8" id="KW-1133">Transmembrane helix</keyword>
<reference evidence="13 14" key="1">
    <citation type="submission" date="2019-08" db="EMBL/GenBank/DDBJ databases">
        <title>Deep-cultivation of Planctomycetes and their phenomic and genomic characterization uncovers novel biology.</title>
        <authorList>
            <person name="Wiegand S."/>
            <person name="Jogler M."/>
            <person name="Boedeker C."/>
            <person name="Pinto D."/>
            <person name="Vollmers J."/>
            <person name="Rivas-Marin E."/>
            <person name="Kohn T."/>
            <person name="Peeters S.H."/>
            <person name="Heuer A."/>
            <person name="Rast P."/>
            <person name="Oberbeckmann S."/>
            <person name="Bunk B."/>
            <person name="Jeske O."/>
            <person name="Meyerdierks A."/>
            <person name="Storesund J.E."/>
            <person name="Kallscheuer N."/>
            <person name="Luecker S."/>
            <person name="Lage O.M."/>
            <person name="Pohl T."/>
            <person name="Merkel B.J."/>
            <person name="Hornburger P."/>
            <person name="Mueller R.-W."/>
            <person name="Bruemmer F."/>
            <person name="Labrenz M."/>
            <person name="Spormann A.M."/>
            <person name="Op den Camp H."/>
            <person name="Overmann J."/>
            <person name="Amann R."/>
            <person name="Jetten M.S.M."/>
            <person name="Mascher T."/>
            <person name="Medema M.H."/>
            <person name="Devos D.P."/>
            <person name="Kaster A.-K."/>
            <person name="Ovreas L."/>
            <person name="Rohde M."/>
            <person name="Galperin M.Y."/>
            <person name="Jogler C."/>
        </authorList>
    </citation>
    <scope>NUCLEOTIDE SEQUENCE [LARGE SCALE GENOMIC DNA]</scope>
    <source>
        <strain evidence="13 14">OJF2</strain>
    </source>
</reference>
<feature type="domain" description="HAMP" evidence="12">
    <location>
        <begin position="203"/>
        <end position="256"/>
    </location>
</feature>
<evidence type="ECO:0000313" key="13">
    <source>
        <dbReference type="EMBL" id="QEH33366.1"/>
    </source>
</evidence>
<keyword evidence="7 13" id="KW-0418">Kinase</keyword>
<evidence type="ECO:0000256" key="9">
    <source>
        <dbReference type="ARBA" id="ARBA00023012"/>
    </source>
</evidence>
<evidence type="ECO:0000256" key="2">
    <source>
        <dbReference type="ARBA" id="ARBA00004370"/>
    </source>
</evidence>
<dbReference type="Pfam" id="PF02518">
    <property type="entry name" value="HATPase_c"/>
    <property type="match status" value="1"/>
</dbReference>
<dbReference type="Pfam" id="PF00672">
    <property type="entry name" value="HAMP"/>
    <property type="match status" value="1"/>
</dbReference>
<dbReference type="CDD" id="cd06225">
    <property type="entry name" value="HAMP"/>
    <property type="match status" value="1"/>
</dbReference>
<dbReference type="InterPro" id="IPR004358">
    <property type="entry name" value="Sig_transdc_His_kin-like_C"/>
</dbReference>
<dbReference type="SUPFAM" id="SSF158472">
    <property type="entry name" value="HAMP domain-like"/>
    <property type="match status" value="1"/>
</dbReference>
<organism evidence="13 14">
    <name type="scientific">Aquisphaera giovannonii</name>
    <dbReference type="NCBI Taxonomy" id="406548"/>
    <lineage>
        <taxon>Bacteria</taxon>
        <taxon>Pseudomonadati</taxon>
        <taxon>Planctomycetota</taxon>
        <taxon>Planctomycetia</taxon>
        <taxon>Isosphaerales</taxon>
        <taxon>Isosphaeraceae</taxon>
        <taxon>Aquisphaera</taxon>
    </lineage>
</organism>
<dbReference type="Gene3D" id="3.30.565.10">
    <property type="entry name" value="Histidine kinase-like ATPase, C-terminal domain"/>
    <property type="match status" value="1"/>
</dbReference>
<keyword evidence="5 13" id="KW-0808">Transferase</keyword>
<evidence type="ECO:0000256" key="8">
    <source>
        <dbReference type="ARBA" id="ARBA00022989"/>
    </source>
</evidence>
<dbReference type="SUPFAM" id="SSF55874">
    <property type="entry name" value="ATPase domain of HSP90 chaperone/DNA topoisomerase II/histidine kinase"/>
    <property type="match status" value="1"/>
</dbReference>
<dbReference type="Gene3D" id="1.10.287.130">
    <property type="match status" value="1"/>
</dbReference>
<evidence type="ECO:0000256" key="1">
    <source>
        <dbReference type="ARBA" id="ARBA00000085"/>
    </source>
</evidence>
<sequence>MSLATRISAFFLVLLGLVLAGFSCTLYALARTYLVRQLDDRLQRGLDTLEAAVDIEPGGLEWEPTDRRIALGVDSGISAVRWSIRDGGGSRVDLSANAMASDFPRDWAPASWSAPRSEATRFGDAPGWRMAGRKLVLADLLRQGRGHPDDEPGYEVQYPELVLVAGLSPAPVEAALNRLGLALVTLSAGVWVAAAAAGHVLARRALAPVRRMARVATAMTAADLGRRLPTPGTADELDEVGDAFNGLLERLSGAFDDQRRFAGAASHQLRTPLAALLGQVQVARRRDRSPEEYRRVLDRVLDEGGRLRGIVESLLFLADPEDVPVEMGTLDLARWLPEHLACWEDHTRRKDLRVEVREGGGLAARVNPHLLGQLLDNLLENAFKYSPPGSPVAVRCWSEPGVVVLGVEDRGPGLSPAELARVFDPFYRTDQARREGRPGVGLGLPVARRIAAALGGSLAATSGPGPGCLFTLRLPTEPVTDLRENETEAGHDA</sequence>
<dbReference type="SMART" id="SM00304">
    <property type="entry name" value="HAMP"/>
    <property type="match status" value="1"/>
</dbReference>